<evidence type="ECO:0000259" key="1">
    <source>
        <dbReference type="Pfam" id="PF13649"/>
    </source>
</evidence>
<dbReference type="SUPFAM" id="SSF53335">
    <property type="entry name" value="S-adenosyl-L-methionine-dependent methyltransferases"/>
    <property type="match status" value="1"/>
</dbReference>
<dbReference type="Gene3D" id="3.40.50.150">
    <property type="entry name" value="Vaccinia Virus protein VP39"/>
    <property type="match status" value="1"/>
</dbReference>
<proteinExistence type="predicted"/>
<dbReference type="GO" id="GO:0008168">
    <property type="term" value="F:methyltransferase activity"/>
    <property type="evidence" value="ECO:0007669"/>
    <property type="project" value="UniProtKB-KW"/>
</dbReference>
<name>A0ABT6TU44_9BACL</name>
<sequence>MSWDPVWEKVFSSQQWGKYPGEDLIRFVARNFYKAEDRSVIRILEIGCGPGANLWYMAREGFKVYGIDGSSSAVTQAQQYLNASVPGWEGEVIKGDIINQPYQDGWFDAIIDNEAGSCNSYENALLIYKEAHRVLKPGGKIFIRTFAEGSWGEGTGERLAPDAWSCSQGPLAGKGYSRFTKQSQIPELLAGFEIESIEKLDRTMDDMKQVVSEWLVNGVKK</sequence>
<dbReference type="InterPro" id="IPR041698">
    <property type="entry name" value="Methyltransf_25"/>
</dbReference>
<keyword evidence="2" id="KW-0808">Transferase</keyword>
<dbReference type="PANTHER" id="PTHR43591">
    <property type="entry name" value="METHYLTRANSFERASE"/>
    <property type="match status" value="1"/>
</dbReference>
<evidence type="ECO:0000313" key="3">
    <source>
        <dbReference type="Proteomes" id="UP001161691"/>
    </source>
</evidence>
<dbReference type="Pfam" id="PF13649">
    <property type="entry name" value="Methyltransf_25"/>
    <property type="match status" value="1"/>
</dbReference>
<dbReference type="RefSeq" id="WP_282913219.1">
    <property type="nucleotide sequence ID" value="NZ_JAGRPV010000002.1"/>
</dbReference>
<evidence type="ECO:0000313" key="2">
    <source>
        <dbReference type="EMBL" id="MDI4650370.1"/>
    </source>
</evidence>
<dbReference type="EC" id="2.1.-.-" evidence="2"/>
<dbReference type="Proteomes" id="UP001161691">
    <property type="component" value="Unassembled WGS sequence"/>
</dbReference>
<dbReference type="GO" id="GO:0032259">
    <property type="term" value="P:methylation"/>
    <property type="evidence" value="ECO:0007669"/>
    <property type="project" value="UniProtKB-KW"/>
</dbReference>
<reference evidence="2" key="1">
    <citation type="submission" date="2023-04" db="EMBL/GenBank/DDBJ databases">
        <title>Comparative genomic analysis of Cohnella hashimotonis sp. nov., isolated from the International Space Station.</title>
        <authorList>
            <person name="Venkateswaran K."/>
            <person name="Simpson A."/>
        </authorList>
    </citation>
    <scope>NUCLEOTIDE SEQUENCE</scope>
    <source>
        <strain evidence="2">F6_2S_P_1</strain>
    </source>
</reference>
<accession>A0ABT6TU44</accession>
<dbReference type="InterPro" id="IPR029063">
    <property type="entry name" value="SAM-dependent_MTases_sf"/>
</dbReference>
<dbReference type="CDD" id="cd02440">
    <property type="entry name" value="AdoMet_MTases"/>
    <property type="match status" value="1"/>
</dbReference>
<organism evidence="2 3">
    <name type="scientific">Cohnella hashimotonis</name>
    <dbReference type="NCBI Taxonomy" id="2826895"/>
    <lineage>
        <taxon>Bacteria</taxon>
        <taxon>Bacillati</taxon>
        <taxon>Bacillota</taxon>
        <taxon>Bacilli</taxon>
        <taxon>Bacillales</taxon>
        <taxon>Paenibacillaceae</taxon>
        <taxon>Cohnella</taxon>
    </lineage>
</organism>
<gene>
    <name evidence="2" type="ORF">KB449_35900</name>
</gene>
<protein>
    <submittedName>
        <fullName evidence="2">Class I SAM-dependent methyltransferase</fullName>
        <ecNumber evidence="2">2.1.-.-</ecNumber>
    </submittedName>
</protein>
<dbReference type="EMBL" id="JAGRPV010000002">
    <property type="protein sequence ID" value="MDI4650370.1"/>
    <property type="molecule type" value="Genomic_DNA"/>
</dbReference>
<keyword evidence="3" id="KW-1185">Reference proteome</keyword>
<keyword evidence="2" id="KW-0489">Methyltransferase</keyword>
<feature type="domain" description="Methyltransferase" evidence="1">
    <location>
        <begin position="43"/>
        <end position="139"/>
    </location>
</feature>
<comment type="caution">
    <text evidence="2">The sequence shown here is derived from an EMBL/GenBank/DDBJ whole genome shotgun (WGS) entry which is preliminary data.</text>
</comment>